<keyword evidence="8" id="KW-1185">Reference proteome</keyword>
<dbReference type="InterPro" id="IPR036249">
    <property type="entry name" value="Thioredoxin-like_sf"/>
</dbReference>
<evidence type="ECO:0000259" key="6">
    <source>
        <dbReference type="Pfam" id="PF01494"/>
    </source>
</evidence>
<evidence type="ECO:0000256" key="1">
    <source>
        <dbReference type="ARBA" id="ARBA00001974"/>
    </source>
</evidence>
<reference evidence="7" key="1">
    <citation type="submission" date="2020-11" db="EMBL/GenBank/DDBJ databases">
        <authorList>
            <consortium name="DOE Joint Genome Institute"/>
            <person name="Ahrendt S."/>
            <person name="Riley R."/>
            <person name="Andreopoulos W."/>
            <person name="Labutti K."/>
            <person name="Pangilinan J."/>
            <person name="Ruiz-Duenas F.J."/>
            <person name="Barrasa J.M."/>
            <person name="Sanchez-Garcia M."/>
            <person name="Camarero S."/>
            <person name="Miyauchi S."/>
            <person name="Serrano A."/>
            <person name="Linde D."/>
            <person name="Babiker R."/>
            <person name="Drula E."/>
            <person name="Ayuso-Fernandez I."/>
            <person name="Pacheco R."/>
            <person name="Padilla G."/>
            <person name="Ferreira P."/>
            <person name="Barriuso J."/>
            <person name="Kellner H."/>
            <person name="Castanera R."/>
            <person name="Alfaro M."/>
            <person name="Ramirez L."/>
            <person name="Pisabarro A.G."/>
            <person name="Kuo A."/>
            <person name="Tritt A."/>
            <person name="Lipzen A."/>
            <person name="He G."/>
            <person name="Yan M."/>
            <person name="Ng V."/>
            <person name="Cullen D."/>
            <person name="Martin F."/>
            <person name="Rosso M.-N."/>
            <person name="Henrissat B."/>
            <person name="Hibbett D."/>
            <person name="Martinez A.T."/>
            <person name="Grigoriev I.V."/>
        </authorList>
    </citation>
    <scope>NUCLEOTIDE SEQUENCE</scope>
    <source>
        <strain evidence="7">CBS 247.69</strain>
    </source>
</reference>
<keyword evidence="3" id="KW-0285">Flavoprotein</keyword>
<comment type="cofactor">
    <cofactor evidence="1">
        <name>FAD</name>
        <dbReference type="ChEBI" id="CHEBI:57692"/>
    </cofactor>
</comment>
<evidence type="ECO:0000313" key="7">
    <source>
        <dbReference type="EMBL" id="KAF9463798.1"/>
    </source>
</evidence>
<dbReference type="EMBL" id="MU150259">
    <property type="protein sequence ID" value="KAF9463798.1"/>
    <property type="molecule type" value="Genomic_DNA"/>
</dbReference>
<gene>
    <name evidence="7" type="ORF">BDZ94DRAFT_1235887</name>
</gene>
<dbReference type="PANTHER" id="PTHR43004:SF19">
    <property type="entry name" value="BINDING MONOOXYGENASE, PUTATIVE (JCVI)-RELATED"/>
    <property type="match status" value="1"/>
</dbReference>
<keyword evidence="5" id="KW-0560">Oxidoreductase</keyword>
<protein>
    <submittedName>
        <fullName evidence="7">FAD binding domain-containing protein</fullName>
    </submittedName>
</protein>
<dbReference type="InterPro" id="IPR036188">
    <property type="entry name" value="FAD/NAD-bd_sf"/>
</dbReference>
<dbReference type="Pfam" id="PF01494">
    <property type="entry name" value="FAD_binding_3"/>
    <property type="match status" value="1"/>
</dbReference>
<evidence type="ECO:0000256" key="2">
    <source>
        <dbReference type="ARBA" id="ARBA00007801"/>
    </source>
</evidence>
<dbReference type="PANTHER" id="PTHR43004">
    <property type="entry name" value="TRK SYSTEM POTASSIUM UPTAKE PROTEIN"/>
    <property type="match status" value="1"/>
</dbReference>
<keyword evidence="4" id="KW-0274">FAD</keyword>
<dbReference type="Gene3D" id="3.30.70.2450">
    <property type="match status" value="1"/>
</dbReference>
<dbReference type="GO" id="GO:0071949">
    <property type="term" value="F:FAD binding"/>
    <property type="evidence" value="ECO:0007669"/>
    <property type="project" value="InterPro"/>
</dbReference>
<dbReference type="Gene3D" id="3.50.50.60">
    <property type="entry name" value="FAD/NAD(P)-binding domain"/>
    <property type="match status" value="1"/>
</dbReference>
<accession>A0A9P5Y7Q3</accession>
<evidence type="ECO:0000313" key="8">
    <source>
        <dbReference type="Proteomes" id="UP000807353"/>
    </source>
</evidence>
<dbReference type="SUPFAM" id="SSF51905">
    <property type="entry name" value="FAD/NAD(P)-binding domain"/>
    <property type="match status" value="1"/>
</dbReference>
<organism evidence="7 8">
    <name type="scientific">Collybia nuda</name>
    <dbReference type="NCBI Taxonomy" id="64659"/>
    <lineage>
        <taxon>Eukaryota</taxon>
        <taxon>Fungi</taxon>
        <taxon>Dikarya</taxon>
        <taxon>Basidiomycota</taxon>
        <taxon>Agaricomycotina</taxon>
        <taxon>Agaricomycetes</taxon>
        <taxon>Agaricomycetidae</taxon>
        <taxon>Agaricales</taxon>
        <taxon>Tricholomatineae</taxon>
        <taxon>Clitocybaceae</taxon>
        <taxon>Collybia</taxon>
    </lineage>
</organism>
<evidence type="ECO:0000256" key="3">
    <source>
        <dbReference type="ARBA" id="ARBA00022630"/>
    </source>
</evidence>
<dbReference type="InterPro" id="IPR050641">
    <property type="entry name" value="RIFMO-like"/>
</dbReference>
<dbReference type="InterPro" id="IPR002938">
    <property type="entry name" value="FAD-bd"/>
</dbReference>
<name>A0A9P5Y7Q3_9AGAR</name>
<sequence>MNQSVLIVGAGPSGTCHFLRRLRSFLTGIPFDFKGLMLALALLRNGISVRIITQEANFVVGQRGAGVMPRSLEIYKFMGLLPEILAMARPIPAMQLLSSPQGEAPIKTVNLNKELSDTPFYPYINPLILGQDRHEGFLRKHLLEEYNVTVELATKLVYLEQHPDYVTAQILKTVDGKEVTETATFEWLVGADGAHSTVRKQLGIPFRGVTREEQILLIGDIQVKKGLGDRNIWPLWGNNWLEKMAAMRPYEIDGDDRFTFMVGGSEIDHSKAVSSREEFIRTFYEISGRTDIEFGELVWMGLWRPNIRMADRFGEGRVFIVGDAAHVHTPAGGQGMNSGIQDSFNLAWKLALVQKGISSASILDSYTKERLPVIDRVLNNTTTAFDSWTKDGNNGQWSGWDFNVRQLGINYQGSPIVLDERYMGEVTHSDPYRSGDDGLLRGGDRAPEAPGLISVNDITVTQSLFDIFKPTHHTVLAFADPSDNQGELLKVPGACANNVVQVVTIYPQSTPVTSVSIAKPTHHAFVDAEGYAYKHYNITGPGATIYIIRPDGYIGAYTQSEGGVVDYFEKLFA</sequence>
<evidence type="ECO:0000256" key="5">
    <source>
        <dbReference type="ARBA" id="ARBA00023002"/>
    </source>
</evidence>
<comment type="caution">
    <text evidence="7">The sequence shown here is derived from an EMBL/GenBank/DDBJ whole genome shotgun (WGS) entry which is preliminary data.</text>
</comment>
<dbReference type="OrthoDB" id="2690153at2759"/>
<dbReference type="PRINTS" id="PR00420">
    <property type="entry name" value="RNGMNOXGNASE"/>
</dbReference>
<dbReference type="SUPFAM" id="SSF52833">
    <property type="entry name" value="Thioredoxin-like"/>
    <property type="match status" value="1"/>
</dbReference>
<dbReference type="Proteomes" id="UP000807353">
    <property type="component" value="Unassembled WGS sequence"/>
</dbReference>
<dbReference type="Gene3D" id="3.40.30.120">
    <property type="match status" value="1"/>
</dbReference>
<dbReference type="AlphaFoldDB" id="A0A9P5Y7Q3"/>
<comment type="similarity">
    <text evidence="2">Belongs to the PheA/TfdB FAD monooxygenase family.</text>
</comment>
<proteinExistence type="inferred from homology"/>
<feature type="domain" description="FAD-binding" evidence="6">
    <location>
        <begin position="35"/>
        <end position="380"/>
    </location>
</feature>
<evidence type="ECO:0000256" key="4">
    <source>
        <dbReference type="ARBA" id="ARBA00022827"/>
    </source>
</evidence>
<dbReference type="GO" id="GO:0016709">
    <property type="term" value="F:oxidoreductase activity, acting on paired donors, with incorporation or reduction of molecular oxygen, NAD(P)H as one donor, and incorporation of one atom of oxygen"/>
    <property type="evidence" value="ECO:0007669"/>
    <property type="project" value="UniProtKB-ARBA"/>
</dbReference>